<protein>
    <submittedName>
        <fullName evidence="7">Cytochrome C oxidase subunit IV family protein</fullName>
    </submittedName>
</protein>
<keyword evidence="3 6" id="KW-0812">Transmembrane</keyword>
<feature type="transmembrane region" description="Helical" evidence="6">
    <location>
        <begin position="37"/>
        <end position="57"/>
    </location>
</feature>
<dbReference type="EMBL" id="CP080507">
    <property type="protein sequence ID" value="QYM78811.1"/>
    <property type="molecule type" value="Genomic_DNA"/>
</dbReference>
<evidence type="ECO:0000313" key="7">
    <source>
        <dbReference type="EMBL" id="QYM78811.1"/>
    </source>
</evidence>
<feature type="transmembrane region" description="Helical" evidence="6">
    <location>
        <begin position="12"/>
        <end position="31"/>
    </location>
</feature>
<dbReference type="Pfam" id="PF03626">
    <property type="entry name" value="COX4_pro"/>
    <property type="match status" value="1"/>
</dbReference>
<organism evidence="7 8">
    <name type="scientific">Horticoccus luteus</name>
    <dbReference type="NCBI Taxonomy" id="2862869"/>
    <lineage>
        <taxon>Bacteria</taxon>
        <taxon>Pseudomonadati</taxon>
        <taxon>Verrucomicrobiota</taxon>
        <taxon>Opitutia</taxon>
        <taxon>Opitutales</taxon>
        <taxon>Opitutaceae</taxon>
        <taxon>Horticoccus</taxon>
    </lineage>
</organism>
<keyword evidence="8" id="KW-1185">Reference proteome</keyword>
<dbReference type="InterPro" id="IPR011743">
    <property type="entry name" value="Caa3_sub_IV"/>
</dbReference>
<evidence type="ECO:0000256" key="2">
    <source>
        <dbReference type="ARBA" id="ARBA00022475"/>
    </source>
</evidence>
<dbReference type="KEGG" id="ole:K0B96_16130"/>
<keyword evidence="2" id="KW-1003">Cell membrane</keyword>
<keyword evidence="4 6" id="KW-1133">Transmembrane helix</keyword>
<evidence type="ECO:0000256" key="4">
    <source>
        <dbReference type="ARBA" id="ARBA00022989"/>
    </source>
</evidence>
<evidence type="ECO:0000256" key="5">
    <source>
        <dbReference type="ARBA" id="ARBA00023136"/>
    </source>
</evidence>
<dbReference type="NCBIfam" id="TIGR02229">
    <property type="entry name" value="caa3_sub_IV"/>
    <property type="match status" value="1"/>
</dbReference>
<evidence type="ECO:0000256" key="1">
    <source>
        <dbReference type="ARBA" id="ARBA00004651"/>
    </source>
</evidence>
<dbReference type="RefSeq" id="WP_220161915.1">
    <property type="nucleotide sequence ID" value="NZ_CP080507.1"/>
</dbReference>
<accession>A0A8F9TTK7</accession>
<feature type="transmembrane region" description="Helical" evidence="6">
    <location>
        <begin position="69"/>
        <end position="87"/>
    </location>
</feature>
<comment type="subcellular location">
    <subcellularLocation>
        <location evidence="1">Cell membrane</location>
        <topology evidence="1">Multi-pass membrane protein</topology>
    </subcellularLocation>
</comment>
<evidence type="ECO:0000256" key="6">
    <source>
        <dbReference type="SAM" id="Phobius"/>
    </source>
</evidence>
<sequence>MKTEPQLSVRAIFGVFIALMVLLALTALADYLPPSRWALPISLTIAVAKMALIFLFFMHLRYQRGMVRIAAAAGFFWLAILLTLTFGDYLTRGWVAQ</sequence>
<proteinExistence type="predicted"/>
<gene>
    <name evidence="7" type="ORF">K0B96_16130</name>
</gene>
<name>A0A8F9TTK7_9BACT</name>
<reference evidence="7" key="1">
    <citation type="submission" date="2021-08" db="EMBL/GenBank/DDBJ databases">
        <title>Genome of a novel bacterium of the phylum Verrucomicrobia, Oleiharenicola sp. KSB-15.</title>
        <authorList>
            <person name="Chung J.-H."/>
            <person name="Ahn J.-H."/>
            <person name="Yoon Y."/>
            <person name="Kim D.-Y."/>
            <person name="An S.-H."/>
            <person name="Park I."/>
            <person name="Yeon J."/>
        </authorList>
    </citation>
    <scope>NUCLEOTIDE SEQUENCE</scope>
    <source>
        <strain evidence="7">KSB-15</strain>
    </source>
</reference>
<dbReference type="Proteomes" id="UP000825051">
    <property type="component" value="Chromosome"/>
</dbReference>
<dbReference type="GO" id="GO:0005886">
    <property type="term" value="C:plasma membrane"/>
    <property type="evidence" value="ECO:0007669"/>
    <property type="project" value="UniProtKB-SubCell"/>
</dbReference>
<keyword evidence="5 6" id="KW-0472">Membrane</keyword>
<dbReference type="InterPro" id="IPR005171">
    <property type="entry name" value="Cyt_c_oxidase_su4_prok"/>
</dbReference>
<evidence type="ECO:0000313" key="8">
    <source>
        <dbReference type="Proteomes" id="UP000825051"/>
    </source>
</evidence>
<evidence type="ECO:0000256" key="3">
    <source>
        <dbReference type="ARBA" id="ARBA00022692"/>
    </source>
</evidence>
<dbReference type="AlphaFoldDB" id="A0A8F9TTK7"/>